<dbReference type="InterPro" id="IPR009091">
    <property type="entry name" value="RCC1/BLIP-II"/>
</dbReference>
<evidence type="ECO:0000256" key="3">
    <source>
        <dbReference type="PROSITE-ProRule" id="PRU00235"/>
    </source>
</evidence>
<dbReference type="InterPro" id="IPR001298">
    <property type="entry name" value="Filamin/ABP280_rpt"/>
</dbReference>
<dbReference type="Proteomes" id="UP001295684">
    <property type="component" value="Unassembled WGS sequence"/>
</dbReference>
<dbReference type="InterPro" id="IPR051210">
    <property type="entry name" value="Ub_ligase/GEF_domain"/>
</dbReference>
<dbReference type="InterPro" id="IPR014756">
    <property type="entry name" value="Ig_E-set"/>
</dbReference>
<reference evidence="7" key="1">
    <citation type="submission" date="2023-07" db="EMBL/GenBank/DDBJ databases">
        <authorList>
            <consortium name="AG Swart"/>
            <person name="Singh M."/>
            <person name="Singh A."/>
            <person name="Seah K."/>
            <person name="Emmerich C."/>
        </authorList>
    </citation>
    <scope>NUCLEOTIDE SEQUENCE</scope>
    <source>
        <strain evidence="7">DP1</strain>
    </source>
</reference>
<accession>A0AAD1XJW5</accession>
<dbReference type="PANTHER" id="PTHR22870">
    <property type="entry name" value="REGULATOR OF CHROMOSOME CONDENSATION"/>
    <property type="match status" value="1"/>
</dbReference>
<dbReference type="Gene3D" id="2.130.10.30">
    <property type="entry name" value="Regulator of chromosome condensation 1/beta-lactamase-inhibitor protein II"/>
    <property type="match status" value="1"/>
</dbReference>
<protein>
    <recommendedName>
        <fullName evidence="6">RCC1-like domain-containing protein</fullName>
    </recommendedName>
</protein>
<dbReference type="PRINTS" id="PR00633">
    <property type="entry name" value="RCCNDNSATION"/>
</dbReference>
<dbReference type="PROSITE" id="PS50012">
    <property type="entry name" value="RCC1_3"/>
    <property type="match status" value="5"/>
</dbReference>
<feature type="repeat" description="Filamin" evidence="2">
    <location>
        <begin position="487"/>
        <end position="593"/>
    </location>
</feature>
<feature type="repeat" description="TPR" evidence="4">
    <location>
        <begin position="63"/>
        <end position="96"/>
    </location>
</feature>
<dbReference type="PROSITE" id="PS50194">
    <property type="entry name" value="FILAMIN_REPEAT"/>
    <property type="match status" value="1"/>
</dbReference>
<dbReference type="SUPFAM" id="SSF48452">
    <property type="entry name" value="TPR-like"/>
    <property type="match status" value="1"/>
</dbReference>
<feature type="repeat" description="RCC1" evidence="3">
    <location>
        <begin position="389"/>
        <end position="442"/>
    </location>
</feature>
<dbReference type="InterPro" id="IPR013783">
    <property type="entry name" value="Ig-like_fold"/>
</dbReference>
<evidence type="ECO:0000256" key="5">
    <source>
        <dbReference type="SAM" id="Coils"/>
    </source>
</evidence>
<dbReference type="Pfam" id="PF25390">
    <property type="entry name" value="WD40_RLD"/>
    <property type="match status" value="1"/>
</dbReference>
<evidence type="ECO:0000313" key="7">
    <source>
        <dbReference type="EMBL" id="CAI2374052.1"/>
    </source>
</evidence>
<evidence type="ECO:0000313" key="8">
    <source>
        <dbReference type="Proteomes" id="UP001295684"/>
    </source>
</evidence>
<comment type="caution">
    <text evidence="7">The sequence shown here is derived from an EMBL/GenBank/DDBJ whole genome shotgun (WGS) entry which is preliminary data.</text>
</comment>
<feature type="repeat" description="RCC1" evidence="3">
    <location>
        <begin position="336"/>
        <end position="388"/>
    </location>
</feature>
<dbReference type="SUPFAM" id="SSF81296">
    <property type="entry name" value="E set domains"/>
    <property type="match status" value="2"/>
</dbReference>
<dbReference type="EMBL" id="CAMPGE010015428">
    <property type="protein sequence ID" value="CAI2374052.1"/>
    <property type="molecule type" value="Genomic_DNA"/>
</dbReference>
<dbReference type="InterPro" id="IPR000408">
    <property type="entry name" value="Reg_chr_condens"/>
</dbReference>
<sequence length="1121" mass="128175">MGNEKFKNGDYEAAVCYYSKILQYDQANYLVQANRALCYIKCGLYGYAYEDIIEVLRQKPDFVKGHYRLGLVYQQMEMYYEAYRSFKRACELDDSNSPEIINALKLSQAQIEEKHVFKGRPSVLMIGNNEEGCCGIGEKAKKKLHRLTPVEDLQGVDVSELACGLSNCACITESSELYVWGANSYKQCGMDGRGASCLPIPTFLRHLTQRKVKAVACGAAHTLVTTNMSIVYSWGMNTMGQCGLDTEDKIISEPTQLQTLISDEIKGIACGMAHSFFLTNEGNLYCCGWNQNGQLGYGEADKSLRKPYRLYLKEDEKFQYISCGGCHTIMITKETGKAYTTGLNSCGQLGLGSQSDQFKPQLVDSLASDVHLTYASCGEEFSFFVSESGKVYSCGLNNVGQCGFDPEQEQMIEIPSLITSIEDQQIEYIVCGKGEAMAINNRGSVYKWGSASTDESFSETRPKVLTTYKNKEVLQISSGREFFGILLAATDIKKSFATGKALNSSIKAGKKTYFEIITVDKTGFMRSKGGDRVNVFGINQVSGKIIDPKTIDIFDPNTGRYEVTLKIRDSGKYLLHVLVNGEPVQMSPFILDVKPGELEASKCSLTFTPCNNFKFEDEPVYKMTAGETVFFTIIFRDRSGAEIDEIEDFSYSRLKIKQNGNTTTDKEIKWDIDFSEFGDNTLKMTCFLADFHKVQVYLDDYLLPLEIDMKIIARIKEKKIENIQTDFINLDITESYAFPQKCCIEDETYTRFPLAEGERVQDKAIRAGHTQHFMVLFKDEFGNPTSLVNEVLNIQITEKDNQMEIKDLQIHEENEYKRKVTFCIKQSGSYQVTVQLGDEPIRPQDKAFDIHVIHSEADFAWTKVLNHQECFSDEDLMPKATIEREIIIQARDQYGNYCHYLDWEKDIECRIFLLNSRTKQTEELKTECTIDLPHKDSSISKFPFTITKPGTYKIQISTSTMGIFGSPFYCTLGDVEARLQAEHEQREALEQARRAQEQERQLQLEKEEKARLKLELERKQKEIQQKIKQQEKEEQAKDLERRRRIAERMKRIRELEREKEATRKLNLQKLQQKMERKKKMKRIGGGFTVPYELTADEADEMKKTTKMQNWMQDVESEEEKQ</sequence>
<dbReference type="SUPFAM" id="SSF50985">
    <property type="entry name" value="RCC1/BLIP-II"/>
    <property type="match status" value="2"/>
</dbReference>
<dbReference type="Gene3D" id="1.25.40.10">
    <property type="entry name" value="Tetratricopeptide repeat domain"/>
    <property type="match status" value="1"/>
</dbReference>
<feature type="repeat" description="RCC1" evidence="3">
    <location>
        <begin position="175"/>
        <end position="228"/>
    </location>
</feature>
<dbReference type="InterPro" id="IPR011990">
    <property type="entry name" value="TPR-like_helical_dom_sf"/>
</dbReference>
<evidence type="ECO:0000256" key="4">
    <source>
        <dbReference type="PROSITE-ProRule" id="PRU00339"/>
    </source>
</evidence>
<dbReference type="SMART" id="SM00028">
    <property type="entry name" value="TPR"/>
    <property type="match status" value="3"/>
</dbReference>
<keyword evidence="4" id="KW-0802">TPR repeat</keyword>
<dbReference type="InterPro" id="IPR017868">
    <property type="entry name" value="Filamin/ABP280_repeat-like"/>
</dbReference>
<dbReference type="SMART" id="SM00557">
    <property type="entry name" value="IG_FLMN"/>
    <property type="match status" value="1"/>
</dbReference>
<feature type="domain" description="RCC1-like" evidence="6">
    <location>
        <begin position="122"/>
        <end position="380"/>
    </location>
</feature>
<dbReference type="PROSITE" id="PS50005">
    <property type="entry name" value="TPR"/>
    <property type="match status" value="1"/>
</dbReference>
<gene>
    <name evidence="7" type="ORF">ECRASSUSDP1_LOCUS15402</name>
</gene>
<evidence type="ECO:0000256" key="1">
    <source>
        <dbReference type="ARBA" id="ARBA00022737"/>
    </source>
</evidence>
<keyword evidence="5" id="KW-0175">Coiled coil</keyword>
<dbReference type="Pfam" id="PF00415">
    <property type="entry name" value="RCC1"/>
    <property type="match status" value="1"/>
</dbReference>
<proteinExistence type="predicted"/>
<name>A0AAD1XJW5_EUPCR</name>
<evidence type="ECO:0000256" key="2">
    <source>
        <dbReference type="PROSITE-ProRule" id="PRU00087"/>
    </source>
</evidence>
<dbReference type="PANTHER" id="PTHR22870:SF408">
    <property type="entry name" value="OS09G0560450 PROTEIN"/>
    <property type="match status" value="1"/>
</dbReference>
<evidence type="ECO:0000259" key="6">
    <source>
        <dbReference type="Pfam" id="PF25390"/>
    </source>
</evidence>
<feature type="coiled-coil region" evidence="5">
    <location>
        <begin position="972"/>
        <end position="1072"/>
    </location>
</feature>
<dbReference type="Pfam" id="PF00630">
    <property type="entry name" value="Filamin"/>
    <property type="match status" value="1"/>
</dbReference>
<organism evidence="7 8">
    <name type="scientific">Euplotes crassus</name>
    <dbReference type="NCBI Taxonomy" id="5936"/>
    <lineage>
        <taxon>Eukaryota</taxon>
        <taxon>Sar</taxon>
        <taxon>Alveolata</taxon>
        <taxon>Ciliophora</taxon>
        <taxon>Intramacronucleata</taxon>
        <taxon>Spirotrichea</taxon>
        <taxon>Hypotrichia</taxon>
        <taxon>Euplotida</taxon>
        <taxon>Euplotidae</taxon>
        <taxon>Moneuplotes</taxon>
    </lineage>
</organism>
<feature type="repeat" description="RCC1" evidence="3">
    <location>
        <begin position="282"/>
        <end position="334"/>
    </location>
</feature>
<feature type="repeat" description="RCC1" evidence="3">
    <location>
        <begin position="229"/>
        <end position="281"/>
    </location>
</feature>
<keyword evidence="1" id="KW-0677">Repeat</keyword>
<dbReference type="Gene3D" id="2.60.40.10">
    <property type="entry name" value="Immunoglobulins"/>
    <property type="match status" value="3"/>
</dbReference>
<dbReference type="InterPro" id="IPR019734">
    <property type="entry name" value="TPR_rpt"/>
</dbReference>
<dbReference type="AlphaFoldDB" id="A0AAD1XJW5"/>
<dbReference type="InterPro" id="IPR058923">
    <property type="entry name" value="RCC1-like_dom"/>
</dbReference>
<keyword evidence="8" id="KW-1185">Reference proteome</keyword>